<keyword evidence="10" id="KW-1185">Reference proteome</keyword>
<evidence type="ECO:0000313" key="9">
    <source>
        <dbReference type="EMBL" id="CAH0370517.1"/>
    </source>
</evidence>
<feature type="compositionally biased region" description="Basic residues" evidence="8">
    <location>
        <begin position="15"/>
        <end position="34"/>
    </location>
</feature>
<dbReference type="PANTHER" id="PTHR33162:SF1">
    <property type="entry name" value="SEC-INDEPENDENT PROTEIN TRANSLOCASE PROTEIN TATA, CHLOROPLASTIC"/>
    <property type="match status" value="1"/>
</dbReference>
<dbReference type="EMBL" id="CAKKNE010000003">
    <property type="protein sequence ID" value="CAH0370517.1"/>
    <property type="molecule type" value="Genomic_DNA"/>
</dbReference>
<dbReference type="Pfam" id="PF02416">
    <property type="entry name" value="TatA_B_E"/>
    <property type="match status" value="1"/>
</dbReference>
<evidence type="ECO:0000313" key="10">
    <source>
        <dbReference type="Proteomes" id="UP000789595"/>
    </source>
</evidence>
<dbReference type="AlphaFoldDB" id="A0A8J2SN64"/>
<dbReference type="InterPro" id="IPR003369">
    <property type="entry name" value="TatA/B/E"/>
</dbReference>
<evidence type="ECO:0000256" key="7">
    <source>
        <dbReference type="ARBA" id="ARBA00023136"/>
    </source>
</evidence>
<dbReference type="Gene3D" id="1.20.5.3310">
    <property type="match status" value="1"/>
</dbReference>
<evidence type="ECO:0000256" key="5">
    <source>
        <dbReference type="ARBA" id="ARBA00022989"/>
    </source>
</evidence>
<evidence type="ECO:0000256" key="2">
    <source>
        <dbReference type="ARBA" id="ARBA00022448"/>
    </source>
</evidence>
<organism evidence="9 10">
    <name type="scientific">Pelagomonas calceolata</name>
    <dbReference type="NCBI Taxonomy" id="35677"/>
    <lineage>
        <taxon>Eukaryota</taxon>
        <taxon>Sar</taxon>
        <taxon>Stramenopiles</taxon>
        <taxon>Ochrophyta</taxon>
        <taxon>Pelagophyceae</taxon>
        <taxon>Pelagomonadales</taxon>
        <taxon>Pelagomonadaceae</taxon>
        <taxon>Pelagomonas</taxon>
    </lineage>
</organism>
<feature type="non-terminal residue" evidence="9">
    <location>
        <position position="1"/>
    </location>
</feature>
<sequence>RGLHRLLLPGGPTPCRRRGGMRPRPRARRPRARHQREIVQKHKSRRNERRTRQTRRRRERHAHKTRRSVVTNSLFGLGAPELVVILGLGAFVLGPDKLASMAKDFGKVAGELKDVPKEFKEGLEEGEAAKAARVLESGEKEEESA</sequence>
<evidence type="ECO:0008006" key="11">
    <source>
        <dbReference type="Google" id="ProtNLM"/>
    </source>
</evidence>
<accession>A0A8J2SN64</accession>
<comment type="caution">
    <text evidence="9">The sequence shown here is derived from an EMBL/GenBank/DDBJ whole genome shotgun (WGS) entry which is preliminary data.</text>
</comment>
<feature type="compositionally biased region" description="Basic residues" evidence="8">
    <location>
        <begin position="41"/>
        <end position="67"/>
    </location>
</feature>
<name>A0A8J2SN64_9STRA</name>
<dbReference type="Proteomes" id="UP000789595">
    <property type="component" value="Unassembled WGS sequence"/>
</dbReference>
<keyword evidence="3" id="KW-0812">Transmembrane</keyword>
<dbReference type="PANTHER" id="PTHR33162">
    <property type="entry name" value="SEC-INDEPENDENT PROTEIN TRANSLOCASE PROTEIN TATA, CHLOROPLASTIC"/>
    <property type="match status" value="1"/>
</dbReference>
<feature type="compositionally biased region" description="Low complexity" evidence="8">
    <location>
        <begin position="1"/>
        <end position="14"/>
    </location>
</feature>
<dbReference type="GO" id="GO:0015031">
    <property type="term" value="P:protein transport"/>
    <property type="evidence" value="ECO:0007669"/>
    <property type="project" value="UniProtKB-KW"/>
</dbReference>
<dbReference type="GO" id="GO:0016020">
    <property type="term" value="C:membrane"/>
    <property type="evidence" value="ECO:0007669"/>
    <property type="project" value="UniProtKB-SubCell"/>
</dbReference>
<evidence type="ECO:0000256" key="8">
    <source>
        <dbReference type="SAM" id="MobiDB-lite"/>
    </source>
</evidence>
<evidence type="ECO:0000256" key="6">
    <source>
        <dbReference type="ARBA" id="ARBA00023010"/>
    </source>
</evidence>
<comment type="subcellular location">
    <subcellularLocation>
        <location evidence="1">Membrane</location>
        <topology evidence="1">Single-pass membrane protein</topology>
    </subcellularLocation>
</comment>
<reference evidence="9" key="1">
    <citation type="submission" date="2021-11" db="EMBL/GenBank/DDBJ databases">
        <authorList>
            <consortium name="Genoscope - CEA"/>
            <person name="William W."/>
        </authorList>
    </citation>
    <scope>NUCLEOTIDE SEQUENCE</scope>
</reference>
<keyword evidence="6" id="KW-0811">Translocation</keyword>
<dbReference type="OrthoDB" id="1923722at2759"/>
<evidence type="ECO:0000256" key="1">
    <source>
        <dbReference type="ARBA" id="ARBA00004167"/>
    </source>
</evidence>
<gene>
    <name evidence="9" type="ORF">PECAL_3P04130</name>
</gene>
<keyword evidence="4" id="KW-0653">Protein transport</keyword>
<keyword evidence="5" id="KW-1133">Transmembrane helix</keyword>
<evidence type="ECO:0000256" key="3">
    <source>
        <dbReference type="ARBA" id="ARBA00022692"/>
    </source>
</evidence>
<feature type="region of interest" description="Disordered" evidence="8">
    <location>
        <begin position="1"/>
        <end position="67"/>
    </location>
</feature>
<proteinExistence type="predicted"/>
<evidence type="ECO:0000256" key="4">
    <source>
        <dbReference type="ARBA" id="ARBA00022927"/>
    </source>
</evidence>
<protein>
    <recommendedName>
        <fullName evidence="11">Sec-independent protein translocase protein TatA</fullName>
    </recommendedName>
</protein>
<keyword evidence="7" id="KW-0472">Membrane</keyword>
<keyword evidence="2" id="KW-0813">Transport</keyword>